<feature type="transmembrane region" description="Helical" evidence="1">
    <location>
        <begin position="47"/>
        <end position="67"/>
    </location>
</feature>
<proteinExistence type="predicted"/>
<dbReference type="EMBL" id="PVUH01000003">
    <property type="protein sequence ID" value="PRW94261.1"/>
    <property type="molecule type" value="Genomic_DNA"/>
</dbReference>
<evidence type="ECO:0008006" key="4">
    <source>
        <dbReference type="Google" id="ProtNLM"/>
    </source>
</evidence>
<reference evidence="2 3" key="1">
    <citation type="submission" date="2018-03" db="EMBL/GenBank/DDBJ databases">
        <title>Blue discolouration in mozzarella cheese caused by Pseudomonas fluorescens.</title>
        <authorList>
            <person name="Chiesa F."/>
            <person name="Dalmasso A."/>
            <person name="Lomonaco S."/>
        </authorList>
    </citation>
    <scope>NUCLEOTIDE SEQUENCE [LARGE SCALE GENOMIC DNA]</scope>
    <source>
        <strain evidence="2 3">11293</strain>
    </source>
</reference>
<protein>
    <recommendedName>
        <fullName evidence="4">Phage abortive infection protein</fullName>
    </recommendedName>
</protein>
<evidence type="ECO:0000313" key="2">
    <source>
        <dbReference type="EMBL" id="PRW94261.1"/>
    </source>
</evidence>
<sequence>MLYERKKEKSKKFVAMVCVEMLLLVILISELLYFYADFSSKFWEMKAVDIANVIAQLATAGAFYLGFHQYHRNKRVERQAVLVAECKALILKMIEVIKELKGGLDTDFDNIRYCSIKLGGLGSDFQEFFAELDENVNKGVVRMHWQSMYFGEFIYAMQRLEPGPAIGRCNIRQDYYLSALNAAHKKVVEDDVMEVFERYALFFNVLSDERMRAVRELFGFADIYLLVTFFFEGKYVGDYMYGSMSKLDIRTRAPLVAAIKDSCKFDM</sequence>
<gene>
    <name evidence="2" type="ORF">C7A10_05655</name>
</gene>
<comment type="caution">
    <text evidence="2">The sequence shown here is derived from an EMBL/GenBank/DDBJ whole genome shotgun (WGS) entry which is preliminary data.</text>
</comment>
<evidence type="ECO:0000256" key="1">
    <source>
        <dbReference type="SAM" id="Phobius"/>
    </source>
</evidence>
<feature type="transmembrane region" description="Helical" evidence="1">
    <location>
        <begin position="217"/>
        <end position="237"/>
    </location>
</feature>
<organism evidence="2 3">
    <name type="scientific">Pseudomonas fluorescens</name>
    <dbReference type="NCBI Taxonomy" id="294"/>
    <lineage>
        <taxon>Bacteria</taxon>
        <taxon>Pseudomonadati</taxon>
        <taxon>Pseudomonadota</taxon>
        <taxon>Gammaproteobacteria</taxon>
        <taxon>Pseudomonadales</taxon>
        <taxon>Pseudomonadaceae</taxon>
        <taxon>Pseudomonas</taxon>
    </lineage>
</organism>
<evidence type="ECO:0000313" key="3">
    <source>
        <dbReference type="Proteomes" id="UP000239731"/>
    </source>
</evidence>
<keyword evidence="1" id="KW-1133">Transmembrane helix</keyword>
<accession>A0A2T0IG07</accession>
<keyword evidence="1" id="KW-0812">Transmembrane</keyword>
<dbReference type="Proteomes" id="UP000239731">
    <property type="component" value="Unassembled WGS sequence"/>
</dbReference>
<dbReference type="AlphaFoldDB" id="A0A2T0IG07"/>
<feature type="transmembrane region" description="Helical" evidence="1">
    <location>
        <begin position="12"/>
        <end position="35"/>
    </location>
</feature>
<keyword evidence="1" id="KW-0472">Membrane</keyword>
<dbReference type="RefSeq" id="WP_106117842.1">
    <property type="nucleotide sequence ID" value="NZ_PVUH01000003.1"/>
</dbReference>
<name>A0A2T0IG07_PSEFL</name>